<name>A0A7W8MT60_9BACT</name>
<gene>
    <name evidence="1" type="ORF">HDF09_003791</name>
</gene>
<dbReference type="EMBL" id="JACHDY010000006">
    <property type="protein sequence ID" value="MBB5319092.1"/>
    <property type="molecule type" value="Genomic_DNA"/>
</dbReference>
<accession>A0A7W8MT60</accession>
<protein>
    <recommendedName>
        <fullName evidence="3">Gluconate 2-dehydrogenase subunit 3 family protein</fullName>
    </recommendedName>
</protein>
<dbReference type="Proteomes" id="UP000568106">
    <property type="component" value="Unassembled WGS sequence"/>
</dbReference>
<proteinExistence type="predicted"/>
<dbReference type="AlphaFoldDB" id="A0A7W8MT60"/>
<evidence type="ECO:0000313" key="2">
    <source>
        <dbReference type="Proteomes" id="UP000568106"/>
    </source>
</evidence>
<evidence type="ECO:0008006" key="3">
    <source>
        <dbReference type="Google" id="ProtNLM"/>
    </source>
</evidence>
<evidence type="ECO:0000313" key="1">
    <source>
        <dbReference type="EMBL" id="MBB5319092.1"/>
    </source>
</evidence>
<dbReference type="Pfam" id="PF13618">
    <property type="entry name" value="Gluconate_2-dh3"/>
    <property type="match status" value="1"/>
</dbReference>
<reference evidence="1" key="1">
    <citation type="submission" date="2020-08" db="EMBL/GenBank/DDBJ databases">
        <title>Genomic Encyclopedia of Type Strains, Phase IV (KMG-V): Genome sequencing to study the core and pangenomes of soil and plant-associated prokaryotes.</title>
        <authorList>
            <person name="Whitman W."/>
        </authorList>
    </citation>
    <scope>NUCLEOTIDE SEQUENCE [LARGE SCALE GENOMIC DNA]</scope>
    <source>
        <strain evidence="1">M8UP27</strain>
    </source>
</reference>
<dbReference type="InterPro" id="IPR027056">
    <property type="entry name" value="Gluconate_2DH_su3"/>
</dbReference>
<keyword evidence="2" id="KW-1185">Reference proteome</keyword>
<sequence length="237" mass="25707">MLRREFVRAVISAGLLPKALLAQQTANPDPPPPAPVPWSLGLNPKTPLPVTETAEGIAEIEANFFTPAQLATFTRLCDLLLPPLGDKPGALQAGTPMFLDFLIGSSSEARKQVYSGGLDWLDAEAKTRYKLPFAQLNATQADALIKPWLRTWMTDHPPTELHADFINIAHEDIRTATMNSKAWDDVSAAAGQDWVTGGLYWSPIEPDMAGLGATSTHLPPHVMAVPKAAHTMPSYPR</sequence>
<organism evidence="1 2">
    <name type="scientific">Tunturiibacter empetritectus</name>
    <dbReference type="NCBI Taxonomy" id="3069691"/>
    <lineage>
        <taxon>Bacteria</taxon>
        <taxon>Pseudomonadati</taxon>
        <taxon>Acidobacteriota</taxon>
        <taxon>Terriglobia</taxon>
        <taxon>Terriglobales</taxon>
        <taxon>Acidobacteriaceae</taxon>
        <taxon>Tunturiibacter</taxon>
    </lineage>
</organism>
<comment type="caution">
    <text evidence="1">The sequence shown here is derived from an EMBL/GenBank/DDBJ whole genome shotgun (WGS) entry which is preliminary data.</text>
</comment>